<protein>
    <submittedName>
        <fullName evidence="1">Uncharacterized protein</fullName>
    </submittedName>
</protein>
<organism evidence="1 2">
    <name type="scientific">Mycolicibacterium litorale</name>
    <dbReference type="NCBI Taxonomy" id="758802"/>
    <lineage>
        <taxon>Bacteria</taxon>
        <taxon>Bacillati</taxon>
        <taxon>Actinomycetota</taxon>
        <taxon>Actinomycetes</taxon>
        <taxon>Mycobacteriales</taxon>
        <taxon>Mycobacteriaceae</taxon>
        <taxon>Mycolicibacterium</taxon>
    </lineage>
</organism>
<keyword evidence="2" id="KW-1185">Reference proteome</keyword>
<evidence type="ECO:0000313" key="2">
    <source>
        <dbReference type="Proteomes" id="UP000466607"/>
    </source>
</evidence>
<reference evidence="1 2" key="1">
    <citation type="journal article" date="2019" name="Emerg. Microbes Infect.">
        <title>Comprehensive subspecies identification of 175 nontuberculous mycobacteria species based on 7547 genomic profiles.</title>
        <authorList>
            <person name="Matsumoto Y."/>
            <person name="Kinjo T."/>
            <person name="Motooka D."/>
            <person name="Nabeya D."/>
            <person name="Jung N."/>
            <person name="Uechi K."/>
            <person name="Horii T."/>
            <person name="Iida T."/>
            <person name="Fujita J."/>
            <person name="Nakamura S."/>
        </authorList>
    </citation>
    <scope>NUCLEOTIDE SEQUENCE [LARGE SCALE GENOMIC DNA]</scope>
    <source>
        <strain evidence="1 2">JCM 17423</strain>
    </source>
</reference>
<gene>
    <name evidence="1" type="ORF">MLIT_33260</name>
</gene>
<evidence type="ECO:0000313" key="1">
    <source>
        <dbReference type="EMBL" id="BBY17734.1"/>
    </source>
</evidence>
<dbReference type="AlphaFoldDB" id="A0AAD1IM95"/>
<proteinExistence type="predicted"/>
<accession>A0AAD1IM95</accession>
<name>A0AAD1IM95_9MYCO</name>
<dbReference type="Proteomes" id="UP000466607">
    <property type="component" value="Chromosome"/>
</dbReference>
<sequence length="54" mass="6124">MTRIGRVEGLLFIVNQVPNRLGESTETFGHAGRDRFQERIVEGGWAGERSDKHL</sequence>
<dbReference type="EMBL" id="AP022586">
    <property type="protein sequence ID" value="BBY17734.1"/>
    <property type="molecule type" value="Genomic_DNA"/>
</dbReference>